<dbReference type="InterPro" id="IPR001307">
    <property type="entry name" value="Thiosulphate_STrfase_CS"/>
</dbReference>
<reference evidence="2 3" key="1">
    <citation type="journal article" date="2017" name="Int. J. Syst. Evol. Microbiol.">
        <title>Desulfovibrio senegalensis sp. nov., a mesophilic sulfate reducer isolated from marine sediment.</title>
        <authorList>
            <person name="Thioye A."/>
            <person name="Gam Z.B.A."/>
            <person name="Mbengue M."/>
            <person name="Cayol J.L."/>
            <person name="Joseph-Bartoli M."/>
            <person name="Toure-Kane C."/>
            <person name="Labat M."/>
        </authorList>
    </citation>
    <scope>NUCLEOTIDE SEQUENCE [LARGE SCALE GENOMIC DNA]</scope>
    <source>
        <strain evidence="2 3">DSM 101509</strain>
    </source>
</reference>
<evidence type="ECO:0000313" key="2">
    <source>
        <dbReference type="EMBL" id="KAB1443433.1"/>
    </source>
</evidence>
<organism evidence="2 3">
    <name type="scientific">Pseudodesulfovibrio senegalensis</name>
    <dbReference type="NCBI Taxonomy" id="1721087"/>
    <lineage>
        <taxon>Bacteria</taxon>
        <taxon>Pseudomonadati</taxon>
        <taxon>Thermodesulfobacteriota</taxon>
        <taxon>Desulfovibrionia</taxon>
        <taxon>Desulfovibrionales</taxon>
        <taxon>Desulfovibrionaceae</taxon>
    </lineage>
</organism>
<feature type="domain" description="Rhodanese" evidence="1">
    <location>
        <begin position="21"/>
        <end position="105"/>
    </location>
</feature>
<dbReference type="CDD" id="cd00158">
    <property type="entry name" value="RHOD"/>
    <property type="match status" value="1"/>
</dbReference>
<proteinExistence type="predicted"/>
<dbReference type="SMART" id="SM00450">
    <property type="entry name" value="RHOD"/>
    <property type="match status" value="1"/>
</dbReference>
<evidence type="ECO:0000313" key="3">
    <source>
        <dbReference type="Proteomes" id="UP000438699"/>
    </source>
</evidence>
<dbReference type="InterPro" id="IPR009078">
    <property type="entry name" value="Ferritin-like_SF"/>
</dbReference>
<dbReference type="Gene3D" id="3.40.250.10">
    <property type="entry name" value="Rhodanese-like domain"/>
    <property type="match status" value="1"/>
</dbReference>
<dbReference type="Gene3D" id="1.20.1260.10">
    <property type="match status" value="1"/>
</dbReference>
<dbReference type="PROSITE" id="PS50206">
    <property type="entry name" value="RHODANESE_3"/>
    <property type="match status" value="1"/>
</dbReference>
<dbReference type="RefSeq" id="WP_151149804.1">
    <property type="nucleotide sequence ID" value="NZ_WAIE01000001.1"/>
</dbReference>
<dbReference type="PANTHER" id="PTHR43031:SF1">
    <property type="entry name" value="PYRIDINE NUCLEOTIDE-DISULPHIDE OXIDOREDUCTASE"/>
    <property type="match status" value="1"/>
</dbReference>
<dbReference type="CDD" id="cd01045">
    <property type="entry name" value="Ferritin_like_AB"/>
    <property type="match status" value="1"/>
</dbReference>
<protein>
    <submittedName>
        <fullName evidence="2">Sulfurtransferase</fullName>
    </submittedName>
</protein>
<accession>A0A6N6N6B1</accession>
<dbReference type="OrthoDB" id="285281at2"/>
<dbReference type="InterPro" id="IPR036873">
    <property type="entry name" value="Rhodanese-like_dom_sf"/>
</dbReference>
<dbReference type="EMBL" id="WAIE01000001">
    <property type="protein sequence ID" value="KAB1443433.1"/>
    <property type="molecule type" value="Genomic_DNA"/>
</dbReference>
<dbReference type="GO" id="GO:0004792">
    <property type="term" value="F:thiosulfate-cyanide sulfurtransferase activity"/>
    <property type="evidence" value="ECO:0007669"/>
    <property type="project" value="InterPro"/>
</dbReference>
<name>A0A6N6N6B1_9BACT</name>
<dbReference type="Pfam" id="PF00581">
    <property type="entry name" value="Rhodanese"/>
    <property type="match status" value="1"/>
</dbReference>
<dbReference type="Proteomes" id="UP000438699">
    <property type="component" value="Unassembled WGS sequence"/>
</dbReference>
<sequence>MDHGIENLTVDGVRKFFSARTTGRYTLLDVRQPWEYEDAHLPGARLLPLPVLAEHLENETMVEPVVVYCRTGARSMAAAKLLAGVGYSRIVNMLGGMSAWEGHVAFGPMDLGLGVFSGQEAPVAIVVKAHAMEKVLQDFYILQAAQAKDAGEKAAYEELAGFEEKHMSVLETLHSRFGGAQAELIASDEKGLGEGGVVIEDFLNEHAGAFEGPQGVLQLAMMMEAQACDYYQRCMRQMTREDARDLFGVLAREELAHLKLLGRRMDVLGE</sequence>
<evidence type="ECO:0000259" key="1">
    <source>
        <dbReference type="PROSITE" id="PS50206"/>
    </source>
</evidence>
<dbReference type="PROSITE" id="PS00380">
    <property type="entry name" value="RHODANESE_1"/>
    <property type="match status" value="1"/>
</dbReference>
<dbReference type="SUPFAM" id="SSF47240">
    <property type="entry name" value="Ferritin-like"/>
    <property type="match status" value="1"/>
</dbReference>
<dbReference type="InterPro" id="IPR001763">
    <property type="entry name" value="Rhodanese-like_dom"/>
</dbReference>
<comment type="caution">
    <text evidence="2">The sequence shown here is derived from an EMBL/GenBank/DDBJ whole genome shotgun (WGS) entry which is preliminary data.</text>
</comment>
<keyword evidence="2" id="KW-0808">Transferase</keyword>
<dbReference type="PANTHER" id="PTHR43031">
    <property type="entry name" value="FAD-DEPENDENT OXIDOREDUCTASE"/>
    <property type="match status" value="1"/>
</dbReference>
<dbReference type="InterPro" id="IPR012347">
    <property type="entry name" value="Ferritin-like"/>
</dbReference>
<dbReference type="SUPFAM" id="SSF52821">
    <property type="entry name" value="Rhodanese/Cell cycle control phosphatase"/>
    <property type="match status" value="1"/>
</dbReference>
<dbReference type="AlphaFoldDB" id="A0A6N6N6B1"/>
<dbReference type="InterPro" id="IPR050229">
    <property type="entry name" value="GlpE_sulfurtransferase"/>
</dbReference>
<gene>
    <name evidence="2" type="ORF">F8A88_04050</name>
</gene>
<keyword evidence="3" id="KW-1185">Reference proteome</keyword>